<gene>
    <name evidence="1" type="ORF">CAAN4_H04632</name>
</gene>
<protein>
    <submittedName>
        <fullName evidence="1">Uncharacterized protein</fullName>
    </submittedName>
</protein>
<evidence type="ECO:0000313" key="1">
    <source>
        <dbReference type="EMBL" id="CAK7920637.1"/>
    </source>
</evidence>
<dbReference type="Proteomes" id="UP001497600">
    <property type="component" value="Chromosome H"/>
</dbReference>
<evidence type="ECO:0000313" key="2">
    <source>
        <dbReference type="Proteomes" id="UP001497600"/>
    </source>
</evidence>
<name>A0ABP0EJJ3_9ASCO</name>
<keyword evidence="2" id="KW-1185">Reference proteome</keyword>
<reference evidence="1 2" key="1">
    <citation type="submission" date="2024-01" db="EMBL/GenBank/DDBJ databases">
        <authorList>
            <consortium name="Genoscope - CEA"/>
            <person name="William W."/>
        </authorList>
    </citation>
    <scope>NUCLEOTIDE SEQUENCE [LARGE SCALE GENOMIC DNA]</scope>
    <source>
        <strain evidence="1 2">29B2s-10</strain>
    </source>
</reference>
<dbReference type="EMBL" id="OZ004260">
    <property type="protein sequence ID" value="CAK7920637.1"/>
    <property type="molecule type" value="Genomic_DNA"/>
</dbReference>
<organism evidence="1 2">
    <name type="scientific">[Candida] anglica</name>
    <dbReference type="NCBI Taxonomy" id="148631"/>
    <lineage>
        <taxon>Eukaryota</taxon>
        <taxon>Fungi</taxon>
        <taxon>Dikarya</taxon>
        <taxon>Ascomycota</taxon>
        <taxon>Saccharomycotina</taxon>
        <taxon>Pichiomycetes</taxon>
        <taxon>Debaryomycetaceae</taxon>
        <taxon>Kurtzmaniella</taxon>
    </lineage>
</organism>
<proteinExistence type="predicted"/>
<sequence>MTRQIFNIASFKTASRCWLPANVKPHTLRHFSSRQRCVNFNNLNESRVVANDNILTHQQEESSSADFETFEPTVFSSEEIHTAGPVNKA</sequence>
<accession>A0ABP0EJJ3</accession>